<evidence type="ECO:0000313" key="2">
    <source>
        <dbReference type="EMBL" id="PTM98811.1"/>
    </source>
</evidence>
<keyword evidence="3" id="KW-1185">Reference proteome</keyword>
<dbReference type="InterPro" id="IPR029063">
    <property type="entry name" value="SAM-dependent_MTases_sf"/>
</dbReference>
<dbReference type="PANTHER" id="PTHR43317:SF3">
    <property type="entry name" value="BLR2883 PROTEIN"/>
    <property type="match status" value="1"/>
</dbReference>
<evidence type="ECO:0000313" key="3">
    <source>
        <dbReference type="Proteomes" id="UP000241247"/>
    </source>
</evidence>
<dbReference type="Proteomes" id="UP000241247">
    <property type="component" value="Unassembled WGS sequence"/>
</dbReference>
<dbReference type="OrthoDB" id="9793351at2"/>
<comment type="caution">
    <text evidence="2">The sequence shown here is derived from an EMBL/GenBank/DDBJ whole genome shotgun (WGS) entry which is preliminary data.</text>
</comment>
<gene>
    <name evidence="2" type="ORF">C7449_101477</name>
</gene>
<protein>
    <submittedName>
        <fullName evidence="2">Spermine/spermidine synthase</fullName>
    </submittedName>
</protein>
<organism evidence="2 3">
    <name type="scientific">Mycoplana dimorpha</name>
    <dbReference type="NCBI Taxonomy" id="28320"/>
    <lineage>
        <taxon>Bacteria</taxon>
        <taxon>Pseudomonadati</taxon>
        <taxon>Pseudomonadota</taxon>
        <taxon>Alphaproteobacteria</taxon>
        <taxon>Hyphomicrobiales</taxon>
        <taxon>Rhizobiaceae</taxon>
        <taxon>Mycoplana</taxon>
    </lineage>
</organism>
<evidence type="ECO:0000256" key="1">
    <source>
        <dbReference type="ARBA" id="ARBA00023115"/>
    </source>
</evidence>
<reference evidence="2 3" key="1">
    <citation type="submission" date="2018-04" db="EMBL/GenBank/DDBJ databases">
        <title>Genomic Encyclopedia of Type Strains, Phase IV (KMG-IV): sequencing the most valuable type-strain genomes for metagenomic binning, comparative biology and taxonomic classification.</title>
        <authorList>
            <person name="Goeker M."/>
        </authorList>
    </citation>
    <scope>NUCLEOTIDE SEQUENCE [LARGE SCALE GENOMIC DNA]</scope>
    <source>
        <strain evidence="2 3">DSM 7138</strain>
    </source>
</reference>
<accession>A0A2T5BIK1</accession>
<name>A0A2T5BIK1_MYCDI</name>
<dbReference type="EMBL" id="PZZZ01000001">
    <property type="protein sequence ID" value="PTM98811.1"/>
    <property type="molecule type" value="Genomic_DNA"/>
</dbReference>
<dbReference type="SUPFAM" id="SSF53335">
    <property type="entry name" value="S-adenosyl-L-methionine-dependent methyltransferases"/>
    <property type="match status" value="1"/>
</dbReference>
<keyword evidence="1" id="KW-0620">Polyamine biosynthesis</keyword>
<sequence>MTLWAELARAGNDAGDEIMLRRRGDIYEIRYNGLELMSNRNHASEDILANHSIALMGNAARRVFIGGLGMGFTLRTTLDHLGADAEIVVCELVPEIVEWNRTCLGHLAGDPLRDPRVKVRVGDVMDVIRREAGSYDVILMDTDNGPDFTVRASNGGIYERAGLEAVRQALRPGGVASFWSATRSPAFERRLDDVALKWWRDEVPLIPERSDAIHYIYFATDSIAEIDLKRTG</sequence>
<dbReference type="Pfam" id="PF01564">
    <property type="entry name" value="Spermine_synth"/>
    <property type="match status" value="1"/>
</dbReference>
<dbReference type="GO" id="GO:0006596">
    <property type="term" value="P:polyamine biosynthetic process"/>
    <property type="evidence" value="ECO:0007669"/>
    <property type="project" value="UniProtKB-KW"/>
</dbReference>
<proteinExistence type="predicted"/>
<dbReference type="RefSeq" id="WP_108001149.1">
    <property type="nucleotide sequence ID" value="NZ_JBHEEX010000006.1"/>
</dbReference>
<dbReference type="Gene3D" id="3.40.50.150">
    <property type="entry name" value="Vaccinia Virus protein VP39"/>
    <property type="match status" value="1"/>
</dbReference>
<dbReference type="AlphaFoldDB" id="A0A2T5BIK1"/>
<dbReference type="PANTHER" id="PTHR43317">
    <property type="entry name" value="THERMOSPERMINE SYNTHASE ACAULIS5"/>
    <property type="match status" value="1"/>
</dbReference>
<dbReference type="CDD" id="cd02440">
    <property type="entry name" value="AdoMet_MTases"/>
    <property type="match status" value="1"/>
</dbReference>